<feature type="region of interest" description="Disordered" evidence="1">
    <location>
        <begin position="107"/>
        <end position="148"/>
    </location>
</feature>
<feature type="signal peptide" evidence="2">
    <location>
        <begin position="1"/>
        <end position="16"/>
    </location>
</feature>
<keyword evidence="2" id="KW-0732">Signal</keyword>
<dbReference type="EMBL" id="PXOA01000686">
    <property type="protein sequence ID" value="RFU73214.1"/>
    <property type="molecule type" value="Genomic_DNA"/>
</dbReference>
<feature type="region of interest" description="Disordered" evidence="1">
    <location>
        <begin position="18"/>
        <end position="43"/>
    </location>
</feature>
<protein>
    <submittedName>
        <fullName evidence="3">Uncharacterized protein</fullName>
    </submittedName>
</protein>
<proteinExistence type="predicted"/>
<organism evidence="3 4">
    <name type="scientific">Trichoderma arundinaceum</name>
    <dbReference type="NCBI Taxonomy" id="490622"/>
    <lineage>
        <taxon>Eukaryota</taxon>
        <taxon>Fungi</taxon>
        <taxon>Dikarya</taxon>
        <taxon>Ascomycota</taxon>
        <taxon>Pezizomycotina</taxon>
        <taxon>Sordariomycetes</taxon>
        <taxon>Hypocreomycetidae</taxon>
        <taxon>Hypocreales</taxon>
        <taxon>Hypocreaceae</taxon>
        <taxon>Trichoderma</taxon>
    </lineage>
</organism>
<feature type="chain" id="PRO_5017340045" evidence="2">
    <location>
        <begin position="17"/>
        <end position="148"/>
    </location>
</feature>
<gene>
    <name evidence="3" type="ORF">TARUN_9045</name>
</gene>
<reference evidence="3 4" key="1">
    <citation type="journal article" date="2018" name="PLoS Pathog.">
        <title>Evolution of structural diversity of trichothecenes, a family of toxins produced by plant pathogenic and entomopathogenic fungi.</title>
        <authorList>
            <person name="Proctor R.H."/>
            <person name="McCormick S.P."/>
            <person name="Kim H.S."/>
            <person name="Cardoza R.E."/>
            <person name="Stanley A.M."/>
            <person name="Lindo L."/>
            <person name="Kelly A."/>
            <person name="Brown D.W."/>
            <person name="Lee T."/>
            <person name="Vaughan M.M."/>
            <person name="Alexander N.J."/>
            <person name="Busman M."/>
            <person name="Gutierrez S."/>
        </authorList>
    </citation>
    <scope>NUCLEOTIDE SEQUENCE [LARGE SCALE GENOMIC DNA]</scope>
    <source>
        <strain evidence="3 4">IBT 40837</strain>
    </source>
</reference>
<dbReference type="AlphaFoldDB" id="A0A395NB97"/>
<evidence type="ECO:0000256" key="2">
    <source>
        <dbReference type="SAM" id="SignalP"/>
    </source>
</evidence>
<evidence type="ECO:0000313" key="4">
    <source>
        <dbReference type="Proteomes" id="UP000266272"/>
    </source>
</evidence>
<name>A0A395NB97_TRIAR</name>
<keyword evidence="4" id="KW-1185">Reference proteome</keyword>
<feature type="compositionally biased region" description="Polar residues" evidence="1">
    <location>
        <begin position="23"/>
        <end position="35"/>
    </location>
</feature>
<dbReference type="Proteomes" id="UP000266272">
    <property type="component" value="Unassembled WGS sequence"/>
</dbReference>
<evidence type="ECO:0000313" key="3">
    <source>
        <dbReference type="EMBL" id="RFU73214.1"/>
    </source>
</evidence>
<evidence type="ECO:0000256" key="1">
    <source>
        <dbReference type="SAM" id="MobiDB-lite"/>
    </source>
</evidence>
<sequence length="148" mass="16500">MLLLWAVRMPLMGGGATRHPIRSINTQRGDWTTGTHLPPKKESPSINCYRAQVQTTEGCKYIDSALQRWWGSPVSLSQGLELASPPQIACPSSTSYRRLKLVVTPYRHRHADPTQAGADESEVSRSQRSFARHSNGRRQPPLPARSRG</sequence>
<comment type="caution">
    <text evidence="3">The sequence shown here is derived from an EMBL/GenBank/DDBJ whole genome shotgun (WGS) entry which is preliminary data.</text>
</comment>
<accession>A0A395NB97</accession>